<dbReference type="PANTHER" id="PTHR21581:SF6">
    <property type="entry name" value="TRAFFICKING PROTEIN PARTICLE COMPLEX SUBUNIT 12"/>
    <property type="match status" value="1"/>
</dbReference>
<sequence length="464" mass="49151">MKVRRVWPARVGLGIVVLALSAIMAPVVSMAAPYAAMVVDARSGKVLHSRNADTRLHPASLTKMMTLYIAFEAVENGEISLDTKVKISRNAAAEPPSKLGLQSGQKIALRYLIRAAAIKSANDAATAIGEAIEGSEAAFARRMNRTAKALGMSNTTFKNAHGLTASGHLSTARDMTTMGRHMLYDYPDYYNLFSRRSTHAGIKAVNNTNRRLLDAYRGADGIKTGYTSAAGFNLVASAERGSKRVIATVFGGRSTATRNAKVAELLDLGFARSASHVALRKPAMPAYTGSSKGAGKTIRVATAVKKSLRPRLRPGSGEAPAAPAAVAQVTVDNQGTIVAAAEVIEHDIQSALLAAAGEDGLVLASVTPVPQAPPEPKVVTRVSTSGGRHWGINVGRYGSRYAAEKMLLKTALAEMSTLDGSLRKVVKNSRGFEANFMGMTKETADLACRRLQARQITCYTLGPS</sequence>
<dbReference type="Proteomes" id="UP000295673">
    <property type="component" value="Unassembled WGS sequence"/>
</dbReference>
<evidence type="ECO:0000256" key="5">
    <source>
        <dbReference type="ARBA" id="ARBA00022984"/>
    </source>
</evidence>
<dbReference type="InterPro" id="IPR012338">
    <property type="entry name" value="Beta-lactam/transpept-like"/>
</dbReference>
<protein>
    <submittedName>
        <fullName evidence="11">D-alanyl-D-alanine carboxypeptidase</fullName>
    </submittedName>
</protein>
<feature type="active site" evidence="7">
    <location>
        <position position="120"/>
    </location>
</feature>
<reference evidence="11 12" key="1">
    <citation type="submission" date="2019-03" db="EMBL/GenBank/DDBJ databases">
        <title>Genomic Encyclopedia of Archaeal and Bacterial Type Strains, Phase II (KMG-II): from individual species to whole genera.</title>
        <authorList>
            <person name="Goeker M."/>
        </authorList>
    </citation>
    <scope>NUCLEOTIDE SEQUENCE [LARGE SCALE GENOMIC DNA]</scope>
    <source>
        <strain evidence="11 12">DSM 26433</strain>
    </source>
</reference>
<evidence type="ECO:0000256" key="1">
    <source>
        <dbReference type="ARBA" id="ARBA00007164"/>
    </source>
</evidence>
<dbReference type="SUPFAM" id="SSF56601">
    <property type="entry name" value="beta-lactamase/transpeptidase-like"/>
    <property type="match status" value="1"/>
</dbReference>
<evidence type="ECO:0000256" key="6">
    <source>
        <dbReference type="ARBA" id="ARBA00023316"/>
    </source>
</evidence>
<dbReference type="PANTHER" id="PTHR21581">
    <property type="entry name" value="D-ALANYL-D-ALANINE CARBOXYPEPTIDASE"/>
    <property type="match status" value="1"/>
</dbReference>
<dbReference type="EMBL" id="SMGR01000001">
    <property type="protein sequence ID" value="TCL08082.1"/>
    <property type="molecule type" value="Genomic_DNA"/>
</dbReference>
<keyword evidence="3" id="KW-0378">Hydrolase</keyword>
<evidence type="ECO:0000313" key="11">
    <source>
        <dbReference type="EMBL" id="TCL08082.1"/>
    </source>
</evidence>
<feature type="binding site" evidence="8">
    <location>
        <position position="223"/>
    </location>
    <ligand>
        <name>substrate</name>
    </ligand>
</feature>
<dbReference type="RefSeq" id="WP_425057050.1">
    <property type="nucleotide sequence ID" value="NZ_SMGR01000001.1"/>
</dbReference>
<evidence type="ECO:0000256" key="8">
    <source>
        <dbReference type="PIRSR" id="PIRSR618044-2"/>
    </source>
</evidence>
<evidence type="ECO:0000256" key="7">
    <source>
        <dbReference type="PIRSR" id="PIRSR618044-1"/>
    </source>
</evidence>
<keyword evidence="11" id="KW-0645">Protease</keyword>
<keyword evidence="4" id="KW-0133">Cell shape</keyword>
<feature type="active site" description="Acyl-ester intermediate" evidence="7">
    <location>
        <position position="60"/>
    </location>
</feature>
<dbReference type="GO" id="GO:0071555">
    <property type="term" value="P:cell wall organization"/>
    <property type="evidence" value="ECO:0007669"/>
    <property type="project" value="UniProtKB-KW"/>
</dbReference>
<evidence type="ECO:0000256" key="4">
    <source>
        <dbReference type="ARBA" id="ARBA00022960"/>
    </source>
</evidence>
<dbReference type="PRINTS" id="PR00725">
    <property type="entry name" value="DADACBPTASE1"/>
</dbReference>
<dbReference type="AlphaFoldDB" id="A0A4R1NT14"/>
<evidence type="ECO:0000256" key="2">
    <source>
        <dbReference type="ARBA" id="ARBA00022729"/>
    </source>
</evidence>
<dbReference type="InterPro" id="IPR018044">
    <property type="entry name" value="Peptidase_S11"/>
</dbReference>
<gene>
    <name evidence="11" type="ORF">BXY66_0115</name>
</gene>
<dbReference type="GO" id="GO:0008360">
    <property type="term" value="P:regulation of cell shape"/>
    <property type="evidence" value="ECO:0007669"/>
    <property type="project" value="UniProtKB-KW"/>
</dbReference>
<accession>A0A4R1NT14</accession>
<evidence type="ECO:0000256" key="3">
    <source>
        <dbReference type="ARBA" id="ARBA00022801"/>
    </source>
</evidence>
<comment type="similarity">
    <text evidence="1 9">Belongs to the peptidase S11 family.</text>
</comment>
<comment type="caution">
    <text evidence="11">The sequence shown here is derived from an EMBL/GenBank/DDBJ whole genome shotgun (WGS) entry which is preliminary data.</text>
</comment>
<keyword evidence="12" id="KW-1185">Reference proteome</keyword>
<feature type="domain" description="Peptidase S11 D-alanyl-D-alanine carboxypeptidase A N-terminal" evidence="10">
    <location>
        <begin position="34"/>
        <end position="253"/>
    </location>
</feature>
<keyword evidence="2" id="KW-0732">Signal</keyword>
<evidence type="ECO:0000313" key="12">
    <source>
        <dbReference type="Proteomes" id="UP000295673"/>
    </source>
</evidence>
<dbReference type="InterPro" id="IPR001967">
    <property type="entry name" value="Peptidase_S11_N"/>
</dbReference>
<proteinExistence type="inferred from homology"/>
<keyword evidence="6" id="KW-0961">Cell wall biogenesis/degradation</keyword>
<dbReference type="Gene3D" id="3.40.710.10">
    <property type="entry name" value="DD-peptidase/beta-lactamase superfamily"/>
    <property type="match status" value="1"/>
</dbReference>
<feature type="active site" description="Proton acceptor" evidence="7">
    <location>
        <position position="63"/>
    </location>
</feature>
<organism evidence="11 12">
    <name type="scientific">Shimia isoporae</name>
    <dbReference type="NCBI Taxonomy" id="647720"/>
    <lineage>
        <taxon>Bacteria</taxon>
        <taxon>Pseudomonadati</taxon>
        <taxon>Pseudomonadota</taxon>
        <taxon>Alphaproteobacteria</taxon>
        <taxon>Rhodobacterales</taxon>
        <taxon>Roseobacteraceae</taxon>
    </lineage>
</organism>
<evidence type="ECO:0000256" key="9">
    <source>
        <dbReference type="RuleBase" id="RU004016"/>
    </source>
</evidence>
<name>A0A4R1NT14_9RHOB</name>
<dbReference type="GO" id="GO:0009252">
    <property type="term" value="P:peptidoglycan biosynthetic process"/>
    <property type="evidence" value="ECO:0007669"/>
    <property type="project" value="UniProtKB-KW"/>
</dbReference>
<dbReference type="Pfam" id="PF00768">
    <property type="entry name" value="Peptidase_S11"/>
    <property type="match status" value="1"/>
</dbReference>
<keyword evidence="5" id="KW-0573">Peptidoglycan synthesis</keyword>
<dbReference type="GO" id="GO:0009002">
    <property type="term" value="F:serine-type D-Ala-D-Ala carboxypeptidase activity"/>
    <property type="evidence" value="ECO:0007669"/>
    <property type="project" value="InterPro"/>
</dbReference>
<keyword evidence="11" id="KW-0121">Carboxypeptidase</keyword>
<evidence type="ECO:0000259" key="10">
    <source>
        <dbReference type="Pfam" id="PF00768"/>
    </source>
</evidence>
<dbReference type="GO" id="GO:0006508">
    <property type="term" value="P:proteolysis"/>
    <property type="evidence" value="ECO:0007669"/>
    <property type="project" value="InterPro"/>
</dbReference>